<dbReference type="Proteomes" id="UP001163046">
    <property type="component" value="Unassembled WGS sequence"/>
</dbReference>
<keyword evidence="3" id="KW-1015">Disulfide bond</keyword>
<dbReference type="PANTHER" id="PTHR19325">
    <property type="entry name" value="COMPLEMENT COMPONENT-RELATED SUSHI DOMAIN-CONTAINING"/>
    <property type="match status" value="1"/>
</dbReference>
<evidence type="ECO:0000256" key="3">
    <source>
        <dbReference type="ARBA" id="ARBA00023157"/>
    </source>
</evidence>
<dbReference type="InterPro" id="IPR000436">
    <property type="entry name" value="Sushi_SCR_CCP_dom"/>
</dbReference>
<protein>
    <recommendedName>
        <fullName evidence="5">Sushi domain-containing protein</fullName>
    </recommendedName>
</protein>
<keyword evidence="1" id="KW-0768">Sushi</keyword>
<feature type="domain" description="Sushi" evidence="5">
    <location>
        <begin position="7"/>
        <end position="48"/>
    </location>
</feature>
<evidence type="ECO:0000313" key="6">
    <source>
        <dbReference type="EMBL" id="KAJ7363234.1"/>
    </source>
</evidence>
<dbReference type="SUPFAM" id="SSF57535">
    <property type="entry name" value="Complement control module/SCR domain"/>
    <property type="match status" value="2"/>
</dbReference>
<evidence type="ECO:0000259" key="5">
    <source>
        <dbReference type="Pfam" id="PF00084"/>
    </source>
</evidence>
<reference evidence="6" key="1">
    <citation type="submission" date="2023-01" db="EMBL/GenBank/DDBJ databases">
        <title>Genome assembly of the deep-sea coral Lophelia pertusa.</title>
        <authorList>
            <person name="Herrera S."/>
            <person name="Cordes E."/>
        </authorList>
    </citation>
    <scope>NUCLEOTIDE SEQUENCE</scope>
    <source>
        <strain evidence="6">USNM1676648</strain>
        <tissue evidence="6">Polyp</tissue>
    </source>
</reference>
<keyword evidence="2" id="KW-0677">Repeat</keyword>
<dbReference type="Gene3D" id="2.10.70.10">
    <property type="entry name" value="Complement Module, domain 1"/>
    <property type="match status" value="2"/>
</dbReference>
<dbReference type="OrthoDB" id="406096at2759"/>
<dbReference type="PANTHER" id="PTHR19325:SF560">
    <property type="entry name" value="SUSHI, VON WILLEBRAND FACTOR TYPE A, EGF AND PENTRAXIN DOMAIN-CONTAINING PROTEIN 1"/>
    <property type="match status" value="1"/>
</dbReference>
<proteinExistence type="predicted"/>
<gene>
    <name evidence="6" type="ORF">OS493_011516</name>
</gene>
<evidence type="ECO:0000256" key="4">
    <source>
        <dbReference type="ARBA" id="ARBA00023180"/>
    </source>
</evidence>
<accession>A0A9X0CNE4</accession>
<evidence type="ECO:0000313" key="7">
    <source>
        <dbReference type="Proteomes" id="UP001163046"/>
    </source>
</evidence>
<evidence type="ECO:0000256" key="1">
    <source>
        <dbReference type="ARBA" id="ARBA00022659"/>
    </source>
</evidence>
<dbReference type="AlphaFoldDB" id="A0A9X0CNE4"/>
<organism evidence="6 7">
    <name type="scientific">Desmophyllum pertusum</name>
    <dbReference type="NCBI Taxonomy" id="174260"/>
    <lineage>
        <taxon>Eukaryota</taxon>
        <taxon>Metazoa</taxon>
        <taxon>Cnidaria</taxon>
        <taxon>Anthozoa</taxon>
        <taxon>Hexacorallia</taxon>
        <taxon>Scleractinia</taxon>
        <taxon>Caryophylliina</taxon>
        <taxon>Caryophylliidae</taxon>
        <taxon>Desmophyllum</taxon>
    </lineage>
</organism>
<dbReference type="Pfam" id="PF00084">
    <property type="entry name" value="Sushi"/>
    <property type="match status" value="1"/>
</dbReference>
<dbReference type="CDD" id="cd00033">
    <property type="entry name" value="CCP"/>
    <property type="match status" value="1"/>
</dbReference>
<keyword evidence="7" id="KW-1185">Reference proteome</keyword>
<sequence>MLGVCNNYYGSVCVMRCNEGYEAIGSRERRCDVSFNDVVRWTGSAMQCKVIKMPHSFNTKLQTLLLEFAQLRASCIKVVVPLDARRGYRLIGSRDRACELDKSWSGGSTSCDQIQCPKLPPVQAGVSLVPPICACWTSDGGYDLRVAGVLLDILSQSIPRS</sequence>
<dbReference type="InterPro" id="IPR035976">
    <property type="entry name" value="Sushi/SCR/CCP_sf"/>
</dbReference>
<name>A0A9X0CNE4_9CNID</name>
<comment type="caution">
    <text evidence="6">The sequence shown here is derived from an EMBL/GenBank/DDBJ whole genome shotgun (WGS) entry which is preliminary data.</text>
</comment>
<dbReference type="InterPro" id="IPR050350">
    <property type="entry name" value="Compl-Cell_Adhes-Reg"/>
</dbReference>
<keyword evidence="4" id="KW-0325">Glycoprotein</keyword>
<dbReference type="EMBL" id="MU827306">
    <property type="protein sequence ID" value="KAJ7363234.1"/>
    <property type="molecule type" value="Genomic_DNA"/>
</dbReference>
<evidence type="ECO:0000256" key="2">
    <source>
        <dbReference type="ARBA" id="ARBA00022737"/>
    </source>
</evidence>